<evidence type="ECO:0000313" key="2">
    <source>
        <dbReference type="EMBL" id="KIW01964.1"/>
    </source>
</evidence>
<dbReference type="GeneID" id="27314774"/>
<reference evidence="2 3" key="1">
    <citation type="submission" date="2015-01" db="EMBL/GenBank/DDBJ databases">
        <title>The Genome Sequence of Ochroconis gallopava CBS43764.</title>
        <authorList>
            <consortium name="The Broad Institute Genomics Platform"/>
            <person name="Cuomo C."/>
            <person name="de Hoog S."/>
            <person name="Gorbushina A."/>
            <person name="Stielow B."/>
            <person name="Teixiera M."/>
            <person name="Abouelleil A."/>
            <person name="Chapman S.B."/>
            <person name="Priest M."/>
            <person name="Young S.K."/>
            <person name="Wortman J."/>
            <person name="Nusbaum C."/>
            <person name="Birren B."/>
        </authorList>
    </citation>
    <scope>NUCLEOTIDE SEQUENCE [LARGE SCALE GENOMIC DNA]</scope>
    <source>
        <strain evidence="2 3">CBS 43764</strain>
    </source>
</reference>
<proteinExistence type="predicted"/>
<feature type="region of interest" description="Disordered" evidence="1">
    <location>
        <begin position="1"/>
        <end position="237"/>
    </location>
</feature>
<feature type="compositionally biased region" description="Basic and acidic residues" evidence="1">
    <location>
        <begin position="176"/>
        <end position="189"/>
    </location>
</feature>
<feature type="region of interest" description="Disordered" evidence="1">
    <location>
        <begin position="489"/>
        <end position="588"/>
    </location>
</feature>
<feature type="compositionally biased region" description="Polar residues" evidence="1">
    <location>
        <begin position="630"/>
        <end position="642"/>
    </location>
</feature>
<feature type="compositionally biased region" description="Polar residues" evidence="1">
    <location>
        <begin position="199"/>
        <end position="208"/>
    </location>
</feature>
<dbReference type="AlphaFoldDB" id="A0A0D2AS11"/>
<sequence>MGGESEAELYKDLLGRDSAWETITNREGNEDEHSSGLVSDDNDEHYYTPVEDEHPSEARQNTGSAGGDHGKKLLRKRGAYEAGDANEREDDDVASRRASTMMAGSVGRQDSVEGNQKRVARSPCLALSKAKARTVNRHSNSSPSASSEADWSRRHRPGDRLYGRFTTLSPSPGQHAGDDESGGSRRCEGVEVGPRATTPVHQSTTRPTVLSVPNPDGKQAMSSARSEIRGSPPQVEICSDDDGCQDACSSLANVSPSLYSSDLSPDTVNNHGATLVQKLARRKKRVTFHIDNDSSDAAAAGDVDDDDDKEEEECQRVSSLTGGIQRLFPLAGGIVQSKPTSSRYRTARFDSEQSRDGALAPLCSSDSSETEADHGPRATRPLNYRSSLESMLTLMAPELGMVECELDREVGLADEEGGFCTGSSCQGRSKAGHVNSYLQQPTARKVAPVETHVAVENPPQFPRLRSTRAWWQKYGRNMALRAHYELKLTTRHQTRNPPDCSSSQSSRWASERTSKPSNRLGGPARPLVEPTRARGATSGSEYPPNLERNSVDASQPTEVVLINTSSRSAENNRTLRSGLSLRSDPNPALPMDAKTAVGNRGQILDAVAASRSSSSSTKSQNFSRPFRQPGQPSVNGACSGASTIKGGAVTSGEAAPTAPAPRSIASSHHRPFRPSYSESSRLQLSRHHAWTIRERMLVQARRGSASRRRRVSRQRLPDDATVSLDAACTYWNAQVRLLQRLDKTCKRTPVRTALPPSPCSSCTGFPDAFEYRQTTWSRVERAFSGLCHFLSRFPSPKSCLGQPANQTALVKYPRALGGSYSRAQDWTRRTDEVARVRFRGNQDIDVESKSDLRITYPE</sequence>
<feature type="compositionally biased region" description="Low complexity" evidence="1">
    <location>
        <begin position="610"/>
        <end position="623"/>
    </location>
</feature>
<dbReference type="EMBL" id="KN847552">
    <property type="protein sequence ID" value="KIW01964.1"/>
    <property type="molecule type" value="Genomic_DNA"/>
</dbReference>
<organism evidence="2 3">
    <name type="scientific">Verruconis gallopava</name>
    <dbReference type="NCBI Taxonomy" id="253628"/>
    <lineage>
        <taxon>Eukaryota</taxon>
        <taxon>Fungi</taxon>
        <taxon>Dikarya</taxon>
        <taxon>Ascomycota</taxon>
        <taxon>Pezizomycotina</taxon>
        <taxon>Dothideomycetes</taxon>
        <taxon>Pleosporomycetidae</taxon>
        <taxon>Venturiales</taxon>
        <taxon>Sympoventuriaceae</taxon>
        <taxon>Verruconis</taxon>
    </lineage>
</organism>
<evidence type="ECO:0000256" key="1">
    <source>
        <dbReference type="SAM" id="MobiDB-lite"/>
    </source>
</evidence>
<accession>A0A0D2AS11</accession>
<dbReference type="InParanoid" id="A0A0D2AS11"/>
<feature type="compositionally biased region" description="Polar residues" evidence="1">
    <location>
        <begin position="547"/>
        <end position="577"/>
    </location>
</feature>
<protein>
    <submittedName>
        <fullName evidence="2">Uncharacterized protein</fullName>
    </submittedName>
</protein>
<dbReference type="Proteomes" id="UP000053259">
    <property type="component" value="Unassembled WGS sequence"/>
</dbReference>
<keyword evidence="3" id="KW-1185">Reference proteome</keyword>
<dbReference type="VEuPathDB" id="FungiDB:PV09_06801"/>
<name>A0A0D2AS11_9PEZI</name>
<feature type="region of interest" description="Disordered" evidence="1">
    <location>
        <begin position="607"/>
        <end position="680"/>
    </location>
</feature>
<dbReference type="HOGENOM" id="CLU_333231_0_0_1"/>
<feature type="region of interest" description="Disordered" evidence="1">
    <location>
        <begin position="339"/>
        <end position="383"/>
    </location>
</feature>
<evidence type="ECO:0000313" key="3">
    <source>
        <dbReference type="Proteomes" id="UP000053259"/>
    </source>
</evidence>
<feature type="compositionally biased region" description="Low complexity" evidence="1">
    <location>
        <begin position="139"/>
        <end position="149"/>
    </location>
</feature>
<gene>
    <name evidence="2" type="ORF">PV09_06801</name>
</gene>
<feature type="compositionally biased region" description="Basic and acidic residues" evidence="1">
    <location>
        <begin position="8"/>
        <end position="19"/>
    </location>
</feature>
<dbReference type="RefSeq" id="XP_016211833.1">
    <property type="nucleotide sequence ID" value="XM_016360494.1"/>
</dbReference>